<dbReference type="RefSeq" id="WP_274268100.1">
    <property type="nucleotide sequence ID" value="NZ_CP117880.1"/>
</dbReference>
<reference evidence="1 2" key="1">
    <citation type="submission" date="2023-02" db="EMBL/GenBank/DDBJ databases">
        <title>Genome sequence of Sphingobacterium sp. KACC 22765.</title>
        <authorList>
            <person name="Kim S."/>
            <person name="Heo J."/>
            <person name="Kwon S.-W."/>
        </authorList>
    </citation>
    <scope>NUCLEOTIDE SEQUENCE [LARGE SCALE GENOMIC DNA]</scope>
    <source>
        <strain evidence="1 2">KACC 22765</strain>
    </source>
</reference>
<evidence type="ECO:0000313" key="1">
    <source>
        <dbReference type="EMBL" id="WDF69384.1"/>
    </source>
</evidence>
<keyword evidence="2" id="KW-1185">Reference proteome</keyword>
<proteinExistence type="predicted"/>
<evidence type="ECO:0000313" key="2">
    <source>
        <dbReference type="Proteomes" id="UP001221558"/>
    </source>
</evidence>
<accession>A0ABY7WLE9</accession>
<gene>
    <name evidence="1" type="ORF">PQ465_03125</name>
</gene>
<dbReference type="Proteomes" id="UP001221558">
    <property type="component" value="Chromosome"/>
</dbReference>
<sequence length="71" mass="8383">MSILKISATDWETLRVKLLRKYNHLSEEDLAYTEGEEEALLVRLSKRLRRNKDYVLFTLAKELSNLSSNRL</sequence>
<protein>
    <recommendedName>
        <fullName evidence="3">General stress protein CsbD</fullName>
    </recommendedName>
</protein>
<organism evidence="1 2">
    <name type="scientific">Sphingobacterium oryzagri</name>
    <dbReference type="NCBI Taxonomy" id="3025669"/>
    <lineage>
        <taxon>Bacteria</taxon>
        <taxon>Pseudomonadati</taxon>
        <taxon>Bacteroidota</taxon>
        <taxon>Sphingobacteriia</taxon>
        <taxon>Sphingobacteriales</taxon>
        <taxon>Sphingobacteriaceae</taxon>
        <taxon>Sphingobacterium</taxon>
    </lineage>
</organism>
<evidence type="ECO:0008006" key="3">
    <source>
        <dbReference type="Google" id="ProtNLM"/>
    </source>
</evidence>
<name>A0ABY7WLE9_9SPHI</name>
<dbReference type="EMBL" id="CP117880">
    <property type="protein sequence ID" value="WDF69384.1"/>
    <property type="molecule type" value="Genomic_DNA"/>
</dbReference>